<feature type="transmembrane region" description="Helical" evidence="7">
    <location>
        <begin position="12"/>
        <end position="36"/>
    </location>
</feature>
<reference evidence="9 10" key="1">
    <citation type="submission" date="2019-03" db="EMBL/GenBank/DDBJ databases">
        <title>First draft genome of Liparis tanakae, snailfish: a comprehensive survey of snailfish specific genes.</title>
        <authorList>
            <person name="Kim W."/>
            <person name="Song I."/>
            <person name="Jeong J.-H."/>
            <person name="Kim D."/>
            <person name="Kim S."/>
            <person name="Ryu S."/>
            <person name="Song J.Y."/>
            <person name="Lee S.K."/>
        </authorList>
    </citation>
    <scope>NUCLEOTIDE SEQUENCE [LARGE SCALE GENOMIC DNA]</scope>
    <source>
        <tissue evidence="9">Muscle</tissue>
    </source>
</reference>
<feature type="transmembrane region" description="Helical" evidence="7">
    <location>
        <begin position="133"/>
        <end position="151"/>
    </location>
</feature>
<proteinExistence type="predicted"/>
<evidence type="ECO:0000313" key="10">
    <source>
        <dbReference type="Proteomes" id="UP000314294"/>
    </source>
</evidence>
<evidence type="ECO:0000256" key="6">
    <source>
        <dbReference type="ARBA" id="ARBA00023136"/>
    </source>
</evidence>
<dbReference type="InterPro" id="IPR011527">
    <property type="entry name" value="ABC1_TM_dom"/>
</dbReference>
<evidence type="ECO:0000256" key="5">
    <source>
        <dbReference type="ARBA" id="ARBA00022989"/>
    </source>
</evidence>
<sequence length="213" mass="23834">MIGVLTNDGQKLFDAVLFGSFVVSCPVLFIVCIVYSCYILGYTALTGVGVYLIFIPIQLGLAKLINTYRWKTILITDSRVRTMNEILNSVKLIKMYAWEDSFEKKIADFRKNERKELQKVSYVQNTNSSTTSIIPTIATVLTFIVHTLLGLKLSTSEAFTTIAIFNSMRFCLALMPMSAKVLAEAAVSLKRLRVNSSLCPANGIHYYSQSNMI</sequence>
<dbReference type="OrthoDB" id="6500128at2759"/>
<dbReference type="Pfam" id="PF00664">
    <property type="entry name" value="ABC_membrane"/>
    <property type="match status" value="1"/>
</dbReference>
<evidence type="ECO:0000256" key="2">
    <source>
        <dbReference type="ARBA" id="ARBA00022692"/>
    </source>
</evidence>
<accession>A0A4Z2EDY3</accession>
<evidence type="ECO:0000256" key="7">
    <source>
        <dbReference type="SAM" id="Phobius"/>
    </source>
</evidence>
<organism evidence="9 10">
    <name type="scientific">Liparis tanakae</name>
    <name type="common">Tanaka's snailfish</name>
    <dbReference type="NCBI Taxonomy" id="230148"/>
    <lineage>
        <taxon>Eukaryota</taxon>
        <taxon>Metazoa</taxon>
        <taxon>Chordata</taxon>
        <taxon>Craniata</taxon>
        <taxon>Vertebrata</taxon>
        <taxon>Euteleostomi</taxon>
        <taxon>Actinopterygii</taxon>
        <taxon>Neopterygii</taxon>
        <taxon>Teleostei</taxon>
        <taxon>Neoteleostei</taxon>
        <taxon>Acanthomorphata</taxon>
        <taxon>Eupercaria</taxon>
        <taxon>Perciformes</taxon>
        <taxon>Cottioidei</taxon>
        <taxon>Cottales</taxon>
        <taxon>Liparidae</taxon>
        <taxon>Liparis</taxon>
    </lineage>
</organism>
<dbReference type="InterPro" id="IPR050173">
    <property type="entry name" value="ABC_transporter_C-like"/>
</dbReference>
<dbReference type="EMBL" id="SRLO01009231">
    <property type="protein sequence ID" value="TNN26933.1"/>
    <property type="molecule type" value="Genomic_DNA"/>
</dbReference>
<dbReference type="AlphaFoldDB" id="A0A4Z2EDY3"/>
<feature type="domain" description="ABC transmembrane type-1" evidence="8">
    <location>
        <begin position="1"/>
        <end position="184"/>
    </location>
</feature>
<evidence type="ECO:0000256" key="3">
    <source>
        <dbReference type="ARBA" id="ARBA00022741"/>
    </source>
</evidence>
<keyword evidence="1" id="KW-0813">Transport</keyword>
<keyword evidence="5 7" id="KW-1133">Transmembrane helix</keyword>
<evidence type="ECO:0000313" key="9">
    <source>
        <dbReference type="EMBL" id="TNN26933.1"/>
    </source>
</evidence>
<keyword evidence="2 7" id="KW-0812">Transmembrane</keyword>
<dbReference type="SUPFAM" id="SSF90123">
    <property type="entry name" value="ABC transporter transmembrane region"/>
    <property type="match status" value="1"/>
</dbReference>
<dbReference type="Gene3D" id="1.20.1560.10">
    <property type="entry name" value="ABC transporter type 1, transmembrane domain"/>
    <property type="match status" value="1"/>
</dbReference>
<dbReference type="PANTHER" id="PTHR24223:SF10">
    <property type="entry name" value="ATP-BINDING CASSETTE SUB-FAMILY C MEMBER 12"/>
    <property type="match status" value="1"/>
</dbReference>
<evidence type="ECO:0000256" key="1">
    <source>
        <dbReference type="ARBA" id="ARBA00022448"/>
    </source>
</evidence>
<feature type="transmembrane region" description="Helical" evidence="7">
    <location>
        <begin position="42"/>
        <end position="61"/>
    </location>
</feature>
<dbReference type="PROSITE" id="PS50929">
    <property type="entry name" value="ABC_TM1F"/>
    <property type="match status" value="1"/>
</dbReference>
<keyword evidence="4" id="KW-0067">ATP-binding</keyword>
<keyword evidence="10" id="KW-1185">Reference proteome</keyword>
<keyword evidence="3" id="KW-0547">Nucleotide-binding</keyword>
<dbReference type="GO" id="GO:0140359">
    <property type="term" value="F:ABC-type transporter activity"/>
    <property type="evidence" value="ECO:0007669"/>
    <property type="project" value="InterPro"/>
</dbReference>
<evidence type="ECO:0000256" key="4">
    <source>
        <dbReference type="ARBA" id="ARBA00022840"/>
    </source>
</evidence>
<dbReference type="InterPro" id="IPR036640">
    <property type="entry name" value="ABC1_TM_sf"/>
</dbReference>
<dbReference type="GO" id="GO:0005524">
    <property type="term" value="F:ATP binding"/>
    <property type="evidence" value="ECO:0007669"/>
    <property type="project" value="UniProtKB-KW"/>
</dbReference>
<dbReference type="GO" id="GO:0016020">
    <property type="term" value="C:membrane"/>
    <property type="evidence" value="ECO:0007669"/>
    <property type="project" value="InterPro"/>
</dbReference>
<dbReference type="Proteomes" id="UP000314294">
    <property type="component" value="Unassembled WGS sequence"/>
</dbReference>
<name>A0A4Z2EDY3_9TELE</name>
<gene>
    <name evidence="9" type="primary">Abcc12_3</name>
    <name evidence="9" type="ORF">EYF80_062925</name>
</gene>
<dbReference type="PANTHER" id="PTHR24223">
    <property type="entry name" value="ATP-BINDING CASSETTE SUB-FAMILY C"/>
    <property type="match status" value="1"/>
</dbReference>
<comment type="caution">
    <text evidence="9">The sequence shown here is derived from an EMBL/GenBank/DDBJ whole genome shotgun (WGS) entry which is preliminary data.</text>
</comment>
<keyword evidence="6 7" id="KW-0472">Membrane</keyword>
<evidence type="ECO:0000259" key="8">
    <source>
        <dbReference type="PROSITE" id="PS50929"/>
    </source>
</evidence>
<protein>
    <submittedName>
        <fullName evidence="9">Multidrug resistance-associated protein 9</fullName>
    </submittedName>
</protein>